<protein>
    <submittedName>
        <fullName evidence="5">Nucleotide-binding universal stress UspA family protein</fullName>
    </submittedName>
</protein>
<dbReference type="GO" id="GO:0005524">
    <property type="term" value="F:ATP binding"/>
    <property type="evidence" value="ECO:0007669"/>
    <property type="project" value="UniProtKB-KW"/>
</dbReference>
<dbReference type="PRINTS" id="PR01438">
    <property type="entry name" value="UNVRSLSTRESS"/>
</dbReference>
<dbReference type="InterPro" id="IPR014729">
    <property type="entry name" value="Rossmann-like_a/b/a_fold"/>
</dbReference>
<dbReference type="PANTHER" id="PTHR46268">
    <property type="entry name" value="STRESS RESPONSE PROTEIN NHAX"/>
    <property type="match status" value="1"/>
</dbReference>
<sequence>MTHHDDPHRPATAPVLVGVDGSPGAETALRWAAQFAVRRGRPLQIAHGMNLARIGARFGAYAVTAAPAVEAARTRGYDIVERAEQLVREIAPELPVTTALTNDRGAALLIDHSAEAYAVVLGATGSSGTLTHLGSTLLTVTAHAAGTVIVVRTDPDAGDAVHTGGPVVVGVDGTPTSEAAIATAFSEAAARRTDLIAVHTWSDWNFGRHGARDDLLPPGADFEQTEEAILAERLAGWQEKYPDVSVTRYIYLSDPAAQLQQWSHTAQLVVVGSRGHGGLTGLLLGSTANYLVQHAHCPVVVVHPAERPPQPDSNA</sequence>
<evidence type="ECO:0000256" key="1">
    <source>
        <dbReference type="ARBA" id="ARBA00008791"/>
    </source>
</evidence>
<dbReference type="AlphaFoldDB" id="A0A370HDF5"/>
<dbReference type="Pfam" id="PF00582">
    <property type="entry name" value="Usp"/>
    <property type="match status" value="2"/>
</dbReference>
<dbReference type="Gene3D" id="3.40.50.620">
    <property type="entry name" value="HUPs"/>
    <property type="match status" value="2"/>
</dbReference>
<organism evidence="5 6">
    <name type="scientific">Nocardia mexicana</name>
    <dbReference type="NCBI Taxonomy" id="279262"/>
    <lineage>
        <taxon>Bacteria</taxon>
        <taxon>Bacillati</taxon>
        <taxon>Actinomycetota</taxon>
        <taxon>Actinomycetes</taxon>
        <taxon>Mycobacteriales</taxon>
        <taxon>Nocardiaceae</taxon>
        <taxon>Nocardia</taxon>
    </lineage>
</organism>
<proteinExistence type="inferred from homology"/>
<accession>A0A370HDF5</accession>
<dbReference type="RefSeq" id="WP_068017281.1">
    <property type="nucleotide sequence ID" value="NZ_QQAZ01000001.1"/>
</dbReference>
<feature type="domain" description="UspA" evidence="4">
    <location>
        <begin position="14"/>
        <end position="152"/>
    </location>
</feature>
<evidence type="ECO:0000256" key="2">
    <source>
        <dbReference type="ARBA" id="ARBA00022741"/>
    </source>
</evidence>
<evidence type="ECO:0000313" key="5">
    <source>
        <dbReference type="EMBL" id="RDI55273.1"/>
    </source>
</evidence>
<evidence type="ECO:0000313" key="6">
    <source>
        <dbReference type="Proteomes" id="UP000255355"/>
    </source>
</evidence>
<reference evidence="5 6" key="1">
    <citation type="submission" date="2018-07" db="EMBL/GenBank/DDBJ databases">
        <title>Genomic Encyclopedia of Type Strains, Phase IV (KMG-IV): sequencing the most valuable type-strain genomes for metagenomic binning, comparative biology and taxonomic classification.</title>
        <authorList>
            <person name="Goeker M."/>
        </authorList>
    </citation>
    <scope>NUCLEOTIDE SEQUENCE [LARGE SCALE GENOMIC DNA]</scope>
    <source>
        <strain evidence="5 6">DSM 44952</strain>
    </source>
</reference>
<dbReference type="InterPro" id="IPR006015">
    <property type="entry name" value="Universal_stress_UspA"/>
</dbReference>
<gene>
    <name evidence="5" type="ORF">DFR68_101106</name>
</gene>
<keyword evidence="3" id="KW-0067">ATP-binding</keyword>
<comment type="caution">
    <text evidence="5">The sequence shown here is derived from an EMBL/GenBank/DDBJ whole genome shotgun (WGS) entry which is preliminary data.</text>
</comment>
<dbReference type="STRING" id="1210089.GCA_001613165_02121"/>
<evidence type="ECO:0000256" key="3">
    <source>
        <dbReference type="ARBA" id="ARBA00022840"/>
    </source>
</evidence>
<feature type="domain" description="UspA" evidence="4">
    <location>
        <begin position="166"/>
        <end position="303"/>
    </location>
</feature>
<dbReference type="Proteomes" id="UP000255355">
    <property type="component" value="Unassembled WGS sequence"/>
</dbReference>
<dbReference type="SUPFAM" id="SSF52402">
    <property type="entry name" value="Adenine nucleotide alpha hydrolases-like"/>
    <property type="match status" value="2"/>
</dbReference>
<name>A0A370HDF5_9NOCA</name>
<keyword evidence="2" id="KW-0547">Nucleotide-binding</keyword>
<dbReference type="PANTHER" id="PTHR46268:SF27">
    <property type="entry name" value="UNIVERSAL STRESS PROTEIN RV2623"/>
    <property type="match status" value="1"/>
</dbReference>
<comment type="similarity">
    <text evidence="1">Belongs to the universal stress protein A family.</text>
</comment>
<evidence type="ECO:0000259" key="4">
    <source>
        <dbReference type="Pfam" id="PF00582"/>
    </source>
</evidence>
<keyword evidence="6" id="KW-1185">Reference proteome</keyword>
<dbReference type="OrthoDB" id="3174546at2"/>
<dbReference type="EMBL" id="QQAZ01000001">
    <property type="protein sequence ID" value="RDI55273.1"/>
    <property type="molecule type" value="Genomic_DNA"/>
</dbReference>
<dbReference type="InterPro" id="IPR006016">
    <property type="entry name" value="UspA"/>
</dbReference>